<name>A0A6A6Q4A0_9PEZI</name>
<dbReference type="RefSeq" id="XP_033593799.1">
    <property type="nucleotide sequence ID" value="XM_033735816.1"/>
</dbReference>
<protein>
    <submittedName>
        <fullName evidence="2">Thioredoxin-like protein</fullName>
    </submittedName>
</protein>
<dbReference type="PANTHER" id="PTHR13887:SF41">
    <property type="entry name" value="THIOREDOXIN SUPERFAMILY PROTEIN"/>
    <property type="match status" value="1"/>
</dbReference>
<dbReference type="InterPro" id="IPR001853">
    <property type="entry name" value="DSBA-like_thioredoxin_dom"/>
</dbReference>
<accession>A0A6A6Q4A0</accession>
<dbReference type="EMBL" id="MU001631">
    <property type="protein sequence ID" value="KAF2487230.1"/>
    <property type="molecule type" value="Genomic_DNA"/>
</dbReference>
<proteinExistence type="predicted"/>
<evidence type="ECO:0000259" key="1">
    <source>
        <dbReference type="Pfam" id="PF01323"/>
    </source>
</evidence>
<dbReference type="CDD" id="cd03024">
    <property type="entry name" value="DsbA_FrnE"/>
    <property type="match status" value="1"/>
</dbReference>
<dbReference type="Gene3D" id="3.40.30.10">
    <property type="entry name" value="Glutaredoxin"/>
    <property type="match status" value="1"/>
</dbReference>
<gene>
    <name evidence="2" type="ORF">BDY17DRAFT_314399</name>
</gene>
<evidence type="ECO:0000313" key="3">
    <source>
        <dbReference type="Proteomes" id="UP000799767"/>
    </source>
</evidence>
<dbReference type="InterPro" id="IPR036249">
    <property type="entry name" value="Thioredoxin-like_sf"/>
</dbReference>
<dbReference type="AlphaFoldDB" id="A0A6A6Q4A0"/>
<sequence length="228" mass="25174">MTKYSIDIVSDTVCPWCYVGKNRLEKAIEAHKASNPEDTFETNWLPFYLNPDAPKSIDKQQYYHQKFGPGRTQAMQVNLARLGKQVGIDFAFGGKTGNTRDSHRLIQLAKTKGPAMQTKVVEELFNSYFEENEDITDRGVLVARGVRAGLDEAEAKAWLESDSGGPEVDKEVLQALRKFIGGVPNFTINGKYVVEGAEEPEGFLQVFDEAKADDRLSGASVTSGGETC</sequence>
<organism evidence="2 3">
    <name type="scientific">Neohortaea acidophila</name>
    <dbReference type="NCBI Taxonomy" id="245834"/>
    <lineage>
        <taxon>Eukaryota</taxon>
        <taxon>Fungi</taxon>
        <taxon>Dikarya</taxon>
        <taxon>Ascomycota</taxon>
        <taxon>Pezizomycotina</taxon>
        <taxon>Dothideomycetes</taxon>
        <taxon>Dothideomycetidae</taxon>
        <taxon>Mycosphaerellales</taxon>
        <taxon>Teratosphaeriaceae</taxon>
        <taxon>Neohortaea</taxon>
    </lineage>
</organism>
<dbReference type="PANTHER" id="PTHR13887">
    <property type="entry name" value="GLUTATHIONE S-TRANSFERASE KAPPA"/>
    <property type="match status" value="1"/>
</dbReference>
<dbReference type="SUPFAM" id="SSF52833">
    <property type="entry name" value="Thioredoxin-like"/>
    <property type="match status" value="1"/>
</dbReference>
<dbReference type="GO" id="GO:0016491">
    <property type="term" value="F:oxidoreductase activity"/>
    <property type="evidence" value="ECO:0007669"/>
    <property type="project" value="InterPro"/>
</dbReference>
<reference evidence="2" key="1">
    <citation type="journal article" date="2020" name="Stud. Mycol.">
        <title>101 Dothideomycetes genomes: a test case for predicting lifestyles and emergence of pathogens.</title>
        <authorList>
            <person name="Haridas S."/>
            <person name="Albert R."/>
            <person name="Binder M."/>
            <person name="Bloem J."/>
            <person name="Labutti K."/>
            <person name="Salamov A."/>
            <person name="Andreopoulos B."/>
            <person name="Baker S."/>
            <person name="Barry K."/>
            <person name="Bills G."/>
            <person name="Bluhm B."/>
            <person name="Cannon C."/>
            <person name="Castanera R."/>
            <person name="Culley D."/>
            <person name="Daum C."/>
            <person name="Ezra D."/>
            <person name="Gonzalez J."/>
            <person name="Henrissat B."/>
            <person name="Kuo A."/>
            <person name="Liang C."/>
            <person name="Lipzen A."/>
            <person name="Lutzoni F."/>
            <person name="Magnuson J."/>
            <person name="Mondo S."/>
            <person name="Nolan M."/>
            <person name="Ohm R."/>
            <person name="Pangilinan J."/>
            <person name="Park H.-J."/>
            <person name="Ramirez L."/>
            <person name="Alfaro M."/>
            <person name="Sun H."/>
            <person name="Tritt A."/>
            <person name="Yoshinaga Y."/>
            <person name="Zwiers L.-H."/>
            <person name="Turgeon B."/>
            <person name="Goodwin S."/>
            <person name="Spatafora J."/>
            <person name="Crous P."/>
            <person name="Grigoriev I."/>
        </authorList>
    </citation>
    <scope>NUCLEOTIDE SEQUENCE</scope>
    <source>
        <strain evidence="2">CBS 113389</strain>
    </source>
</reference>
<dbReference type="Proteomes" id="UP000799767">
    <property type="component" value="Unassembled WGS sequence"/>
</dbReference>
<feature type="domain" description="DSBA-like thioredoxin" evidence="1">
    <location>
        <begin position="6"/>
        <end position="205"/>
    </location>
</feature>
<dbReference type="GeneID" id="54476818"/>
<dbReference type="Pfam" id="PF01323">
    <property type="entry name" value="DSBA"/>
    <property type="match status" value="1"/>
</dbReference>
<evidence type="ECO:0000313" key="2">
    <source>
        <dbReference type="EMBL" id="KAF2487230.1"/>
    </source>
</evidence>
<keyword evidence="3" id="KW-1185">Reference proteome</keyword>
<dbReference type="OrthoDB" id="1930760at2759"/>